<reference evidence="1 2" key="1">
    <citation type="journal article" date="2013" name="Genome Announc.">
        <title>Draft Genome Sequence of Desulfotignum phosphitoxidans DSM 13687 Strain FiPS-3.</title>
        <authorList>
            <person name="Poehlein A."/>
            <person name="Daniel R."/>
            <person name="Simeonova D.D."/>
        </authorList>
    </citation>
    <scope>NUCLEOTIDE SEQUENCE [LARGE SCALE GENOMIC DNA]</scope>
    <source>
        <strain evidence="1 2">DSM 13687</strain>
    </source>
</reference>
<dbReference type="EC" id="1.1.3.15" evidence="1"/>
<dbReference type="RefSeq" id="WP_006965070.1">
    <property type="nucleotide sequence ID" value="NZ_APJX01000002.1"/>
</dbReference>
<organism evidence="1 2">
    <name type="scientific">Desulfotignum phosphitoxidans DSM 13687</name>
    <dbReference type="NCBI Taxonomy" id="1286635"/>
    <lineage>
        <taxon>Bacteria</taxon>
        <taxon>Pseudomonadati</taxon>
        <taxon>Thermodesulfobacteriota</taxon>
        <taxon>Desulfobacteria</taxon>
        <taxon>Desulfobacterales</taxon>
        <taxon>Desulfobacteraceae</taxon>
        <taxon>Desulfotignum</taxon>
    </lineage>
</organism>
<dbReference type="GO" id="GO:0003973">
    <property type="term" value="F:(S)-2-hydroxy-acid oxidase activity"/>
    <property type="evidence" value="ECO:0007669"/>
    <property type="project" value="UniProtKB-EC"/>
</dbReference>
<proteinExistence type="predicted"/>
<dbReference type="EMBL" id="APJX01000002">
    <property type="protein sequence ID" value="EMS80794.1"/>
    <property type="molecule type" value="Genomic_DNA"/>
</dbReference>
<evidence type="ECO:0000313" key="1">
    <source>
        <dbReference type="EMBL" id="EMS80794.1"/>
    </source>
</evidence>
<sequence length="65" mass="7465">MTDFDHEKADSLDTPECFGEFSKTNQMCQNHCAVSIQCCLMRSIHPKVGLFEKLLIHNQYAPKPH</sequence>
<accession>S0G4Z0</accession>
<comment type="caution">
    <text evidence="1">The sequence shown here is derived from an EMBL/GenBank/DDBJ whole genome shotgun (WGS) entry which is preliminary data.</text>
</comment>
<protein>
    <submittedName>
        <fullName evidence="1">Glycolate oxidase, FAD-linked subunit GlcD</fullName>
        <ecNumber evidence="1">1.1.3.15</ecNumber>
    </submittedName>
</protein>
<keyword evidence="1" id="KW-0560">Oxidoreductase</keyword>
<dbReference type="Proteomes" id="UP000014216">
    <property type="component" value="Unassembled WGS sequence"/>
</dbReference>
<evidence type="ECO:0000313" key="2">
    <source>
        <dbReference type="Proteomes" id="UP000014216"/>
    </source>
</evidence>
<dbReference type="AlphaFoldDB" id="S0G4Z0"/>
<keyword evidence="2" id="KW-1185">Reference proteome</keyword>
<name>S0G4Z0_9BACT</name>
<gene>
    <name evidence="1" type="primary">glcD</name>
    <name evidence="1" type="ORF">Dpo_2c04950</name>
</gene>